<keyword evidence="3" id="KW-1185">Reference proteome</keyword>
<dbReference type="Proteomes" id="UP001374535">
    <property type="component" value="Chromosome 8"/>
</dbReference>
<dbReference type="InterPro" id="IPR008480">
    <property type="entry name" value="DUF761_pln"/>
</dbReference>
<dbReference type="EMBL" id="CP144693">
    <property type="protein sequence ID" value="WVY99880.1"/>
    <property type="molecule type" value="Genomic_DNA"/>
</dbReference>
<dbReference type="PANTHER" id="PTHR33098:SF46">
    <property type="entry name" value="COTTON FIBER PROTEIN"/>
    <property type="match status" value="1"/>
</dbReference>
<sequence>MGHTTMSLAASSTLRCTCHVRVKKNRMETLKLEMEGRIRKSELQSSSEEGESSSKRISEKKVTEESEKTKKGVEDINVSADAFIKNFRKQLLIQRLQSIENYEQMLKRGL</sequence>
<feature type="region of interest" description="Disordered" evidence="1">
    <location>
        <begin position="33"/>
        <end position="71"/>
    </location>
</feature>
<evidence type="ECO:0000313" key="3">
    <source>
        <dbReference type="Proteomes" id="UP001374535"/>
    </source>
</evidence>
<feature type="compositionally biased region" description="Basic and acidic residues" evidence="1">
    <location>
        <begin position="33"/>
        <end position="42"/>
    </location>
</feature>
<feature type="compositionally biased region" description="Basic and acidic residues" evidence="1">
    <location>
        <begin position="52"/>
        <end position="71"/>
    </location>
</feature>
<gene>
    <name evidence="2" type="ORF">V8G54_025950</name>
</gene>
<evidence type="ECO:0000313" key="2">
    <source>
        <dbReference type="EMBL" id="WVY99880.1"/>
    </source>
</evidence>
<proteinExistence type="predicted"/>
<name>A0AAQ3RQ21_VIGMU</name>
<dbReference type="PANTHER" id="PTHR33098">
    <property type="entry name" value="COTTON FIBER (DUF761)"/>
    <property type="match status" value="1"/>
</dbReference>
<dbReference type="AlphaFoldDB" id="A0AAQ3RQ21"/>
<protein>
    <submittedName>
        <fullName evidence="2">Uncharacterized protein</fullName>
    </submittedName>
</protein>
<dbReference type="Pfam" id="PF05553">
    <property type="entry name" value="DUF761"/>
    <property type="match status" value="1"/>
</dbReference>
<organism evidence="2 3">
    <name type="scientific">Vigna mungo</name>
    <name type="common">Black gram</name>
    <name type="synonym">Phaseolus mungo</name>
    <dbReference type="NCBI Taxonomy" id="3915"/>
    <lineage>
        <taxon>Eukaryota</taxon>
        <taxon>Viridiplantae</taxon>
        <taxon>Streptophyta</taxon>
        <taxon>Embryophyta</taxon>
        <taxon>Tracheophyta</taxon>
        <taxon>Spermatophyta</taxon>
        <taxon>Magnoliopsida</taxon>
        <taxon>eudicotyledons</taxon>
        <taxon>Gunneridae</taxon>
        <taxon>Pentapetalae</taxon>
        <taxon>rosids</taxon>
        <taxon>fabids</taxon>
        <taxon>Fabales</taxon>
        <taxon>Fabaceae</taxon>
        <taxon>Papilionoideae</taxon>
        <taxon>50 kb inversion clade</taxon>
        <taxon>NPAAA clade</taxon>
        <taxon>indigoferoid/millettioid clade</taxon>
        <taxon>Phaseoleae</taxon>
        <taxon>Vigna</taxon>
    </lineage>
</organism>
<accession>A0AAQ3RQ21</accession>
<evidence type="ECO:0000256" key="1">
    <source>
        <dbReference type="SAM" id="MobiDB-lite"/>
    </source>
</evidence>
<reference evidence="2 3" key="1">
    <citation type="journal article" date="2023" name="Life. Sci Alliance">
        <title>Evolutionary insights into 3D genome organization and epigenetic landscape of Vigna mungo.</title>
        <authorList>
            <person name="Junaid A."/>
            <person name="Singh B."/>
            <person name="Bhatia S."/>
        </authorList>
    </citation>
    <scope>NUCLEOTIDE SEQUENCE [LARGE SCALE GENOMIC DNA]</scope>
    <source>
        <strain evidence="2">Urdbean</strain>
    </source>
</reference>